<proteinExistence type="predicted"/>
<sequence>MDWLRSVSQAADRMGSIGETLNTSKVTTAFSDTSSLAADLLTKLQGIPSGRKHWQQYQKLCVNIFDYLFSPPLSPGIYELSNYTKINRRDIIMPNYATEGFWRYMREKYHADHIVIDAKNYTDKISKDLFLQMANYLTEQGPGLFGIIASRVGESDSSAHIVREQWMMHRKLIITFTDDDIAQMIDTKKAGERPEALIQQKIEDFRLSI</sequence>
<evidence type="ECO:0000313" key="2">
    <source>
        <dbReference type="Proteomes" id="UP000317039"/>
    </source>
</evidence>
<gene>
    <name evidence="1" type="ORF">FOH10_29445</name>
</gene>
<dbReference type="AlphaFoldDB" id="A0A516NTS0"/>
<accession>A0A516NTS0</accession>
<dbReference type="KEGG" id="nod:FOH10_29445"/>
<dbReference type="EMBL" id="CP041695">
    <property type="protein sequence ID" value="QDP82244.1"/>
    <property type="molecule type" value="Genomic_DNA"/>
</dbReference>
<dbReference type="RefSeq" id="WP_143983118.1">
    <property type="nucleotide sequence ID" value="NZ_JANDZZ010000001.1"/>
</dbReference>
<organism evidence="1 2">
    <name type="scientific">Nocardia otitidiscaviarum</name>
    <dbReference type="NCBI Taxonomy" id="1823"/>
    <lineage>
        <taxon>Bacteria</taxon>
        <taxon>Bacillati</taxon>
        <taxon>Actinomycetota</taxon>
        <taxon>Actinomycetes</taxon>
        <taxon>Mycobacteriales</taxon>
        <taxon>Nocardiaceae</taxon>
        <taxon>Nocardia</taxon>
    </lineage>
</organism>
<protein>
    <submittedName>
        <fullName evidence="1">Uncharacterized protein</fullName>
    </submittedName>
</protein>
<name>A0A516NTS0_9NOCA</name>
<reference evidence="1 2" key="1">
    <citation type="submission" date="2019-07" db="EMBL/GenBank/DDBJ databases">
        <title>Complete Genome Sequence and Methylome Analysis of Nocardia otitidis-caviarum NEB252.</title>
        <authorList>
            <person name="Fomenkov A."/>
            <person name="Anton B.P."/>
            <person name="Vincze T."/>
            <person name="Roberts R.J."/>
        </authorList>
    </citation>
    <scope>NUCLEOTIDE SEQUENCE [LARGE SCALE GENOMIC DNA]</scope>
    <source>
        <strain evidence="1 2">NEB252</strain>
    </source>
</reference>
<dbReference type="Proteomes" id="UP000317039">
    <property type="component" value="Chromosome"/>
</dbReference>
<evidence type="ECO:0000313" key="1">
    <source>
        <dbReference type="EMBL" id="QDP82244.1"/>
    </source>
</evidence>